<dbReference type="Proteomes" id="UP001148299">
    <property type="component" value="Unassembled WGS sequence"/>
</dbReference>
<feature type="compositionally biased region" description="Polar residues" evidence="1">
    <location>
        <begin position="200"/>
        <end position="211"/>
    </location>
</feature>
<proteinExistence type="predicted"/>
<reference evidence="2" key="2">
    <citation type="journal article" date="2023" name="IMA Fungus">
        <title>Comparative genomic study of the Penicillium genus elucidates a diverse pangenome and 15 lateral gene transfer events.</title>
        <authorList>
            <person name="Petersen C."/>
            <person name="Sorensen T."/>
            <person name="Nielsen M.R."/>
            <person name="Sondergaard T.E."/>
            <person name="Sorensen J.L."/>
            <person name="Fitzpatrick D.A."/>
            <person name="Frisvad J.C."/>
            <person name="Nielsen K.L."/>
        </authorList>
    </citation>
    <scope>NUCLEOTIDE SEQUENCE</scope>
    <source>
        <strain evidence="2">IBT 35675</strain>
    </source>
</reference>
<feature type="compositionally biased region" description="Low complexity" evidence="1">
    <location>
        <begin position="16"/>
        <end position="32"/>
    </location>
</feature>
<keyword evidence="3" id="KW-1185">Reference proteome</keyword>
<dbReference type="AlphaFoldDB" id="A0A9W9RDD6"/>
<sequence>MVTKSKASNSTPQEPLSSLTVVSSTETRLSRSATSTSQELATFQTFNPTTHGPIQPTEGSVPLSVAGLSGTSTSSGPDTTVPSETPPPSSNSYENTSRGDINTTTGKPTSTEGGIAALSTYSSRTVTSVTRVTGITSNSHMSTVGTDHHTTFIPIVGGPLCWFCPPNTDAGFGLFGMGSPGVYPPGPPPPGFPSSLPAITVNSEGQPTYSKSTSDPTPTNEPSSSSISSSSSTSSLSCMITETASSCTVITSYRVDTTGQTTATSTSTSCTPISGCNVMGSTETSLTISTATASCYRFPDDTTSEMRRDVYEDETGPLSPVLRPRGRDDGFNEFGSCDLGIARSELQYPRAPGTAKMVNFMKEQNMPLKGLYIVPEQQCGVGPKVTLISDFDSLTSQAYYDEDKKKYAPLGKDKSPFVQTEHVYELQTMPAFLSYLADQNLISCEDMKKAFFPSQGKSLVQELFNQLPSSTYPDFVLLDNSVNNWKGNIFGGSLAGNGKKPQAKIKEMYNVVLASDYMRIEDVYTKFQTTNARIYEFLRDTFDSCDDQPAPQGGWAPAYSSFMLTYLSSKGAHASTELSKKWIKVNGDTRNGQAETDALSLLTESLVADIFDLDTSTASPSQTSEEPTRGLSTTKGSSTISNSISGSPTSVPATPGSPINSQSSPTQTQAPMEPLGTGKITGSPTLYIAIPTVSSLYVVEPVTNYALLPSGFEVTTLPPATWVSSRCFVGEGDWVKTPGACFCFTWRQTDIVEGSSDNVERVTAFGGDYRPIASCSTTITF</sequence>
<reference evidence="2" key="1">
    <citation type="submission" date="2022-12" db="EMBL/GenBank/DDBJ databases">
        <authorList>
            <person name="Petersen C."/>
        </authorList>
    </citation>
    <scope>NUCLEOTIDE SEQUENCE</scope>
    <source>
        <strain evidence="2">IBT 35675</strain>
    </source>
</reference>
<feature type="compositionally biased region" description="Polar residues" evidence="1">
    <location>
        <begin position="1"/>
        <end position="15"/>
    </location>
</feature>
<feature type="compositionally biased region" description="Low complexity" evidence="1">
    <location>
        <begin position="63"/>
        <end position="83"/>
    </location>
</feature>
<feature type="compositionally biased region" description="Polar residues" evidence="1">
    <location>
        <begin position="98"/>
        <end position="112"/>
    </location>
</feature>
<feature type="compositionally biased region" description="Polar residues" evidence="1">
    <location>
        <begin position="657"/>
        <end position="670"/>
    </location>
</feature>
<feature type="compositionally biased region" description="Polar residues" evidence="1">
    <location>
        <begin position="33"/>
        <end position="52"/>
    </location>
</feature>
<evidence type="ECO:0000313" key="2">
    <source>
        <dbReference type="EMBL" id="KAJ5358173.1"/>
    </source>
</evidence>
<feature type="region of interest" description="Disordered" evidence="1">
    <location>
        <begin position="306"/>
        <end position="329"/>
    </location>
</feature>
<evidence type="ECO:0000313" key="3">
    <source>
        <dbReference type="Proteomes" id="UP001148299"/>
    </source>
</evidence>
<feature type="compositionally biased region" description="Low complexity" evidence="1">
    <location>
        <begin position="632"/>
        <end position="650"/>
    </location>
</feature>
<feature type="compositionally biased region" description="Polar residues" evidence="1">
    <location>
        <begin position="616"/>
        <end position="625"/>
    </location>
</feature>
<comment type="caution">
    <text evidence="2">The sequence shown here is derived from an EMBL/GenBank/DDBJ whole genome shotgun (WGS) entry which is preliminary data.</text>
</comment>
<dbReference type="EMBL" id="JAPZBR010000003">
    <property type="protein sequence ID" value="KAJ5358173.1"/>
    <property type="molecule type" value="Genomic_DNA"/>
</dbReference>
<feature type="compositionally biased region" description="Low complexity" evidence="1">
    <location>
        <begin position="212"/>
        <end position="233"/>
    </location>
</feature>
<organism evidence="2 3">
    <name type="scientific">Penicillium brevicompactum</name>
    <dbReference type="NCBI Taxonomy" id="5074"/>
    <lineage>
        <taxon>Eukaryota</taxon>
        <taxon>Fungi</taxon>
        <taxon>Dikarya</taxon>
        <taxon>Ascomycota</taxon>
        <taxon>Pezizomycotina</taxon>
        <taxon>Eurotiomycetes</taxon>
        <taxon>Eurotiomycetidae</taxon>
        <taxon>Eurotiales</taxon>
        <taxon>Aspergillaceae</taxon>
        <taxon>Penicillium</taxon>
    </lineage>
</organism>
<accession>A0A9W9RDD6</accession>
<feature type="region of interest" description="Disordered" evidence="1">
    <location>
        <begin position="185"/>
        <end position="233"/>
    </location>
</feature>
<gene>
    <name evidence="2" type="ORF">N7541_005331</name>
</gene>
<evidence type="ECO:0000256" key="1">
    <source>
        <dbReference type="SAM" id="MobiDB-lite"/>
    </source>
</evidence>
<feature type="region of interest" description="Disordered" evidence="1">
    <location>
        <begin position="1"/>
        <end position="114"/>
    </location>
</feature>
<protein>
    <submittedName>
        <fullName evidence="2">Uncharacterized protein</fullName>
    </submittedName>
</protein>
<name>A0A9W9RDD6_PENBR</name>
<feature type="region of interest" description="Disordered" evidence="1">
    <location>
        <begin position="616"/>
        <end position="678"/>
    </location>
</feature>